<dbReference type="SUPFAM" id="SSF52540">
    <property type="entry name" value="P-loop containing nucleoside triphosphate hydrolases"/>
    <property type="match status" value="1"/>
</dbReference>
<reference evidence="2 3" key="1">
    <citation type="journal article" date="2017" name="Mol. Biol. Evol.">
        <title>The 4-celled Tetrabaena socialis nuclear genome reveals the essential components for genetic control of cell number at the origin of multicellularity in the volvocine lineage.</title>
        <authorList>
            <person name="Featherston J."/>
            <person name="Arakaki Y."/>
            <person name="Hanschen E.R."/>
            <person name="Ferris P.J."/>
            <person name="Michod R.E."/>
            <person name="Olson B.J.S.C."/>
            <person name="Nozaki H."/>
            <person name="Durand P.M."/>
        </authorList>
    </citation>
    <scope>NUCLEOTIDE SEQUENCE [LARGE SCALE GENOMIC DNA]</scope>
    <source>
        <strain evidence="2 3">NIES-571</strain>
    </source>
</reference>
<evidence type="ECO:0000313" key="3">
    <source>
        <dbReference type="Proteomes" id="UP000236333"/>
    </source>
</evidence>
<dbReference type="EMBL" id="PGGS01000665">
    <property type="protein sequence ID" value="PNH02380.1"/>
    <property type="molecule type" value="Genomic_DNA"/>
</dbReference>
<dbReference type="PANTHER" id="PTHR13710:SF156">
    <property type="entry name" value="ATP-DEPENDENT DNA HELICASE Q-LIKE 4B"/>
    <property type="match status" value="1"/>
</dbReference>
<keyword evidence="2" id="KW-0067">ATP-binding</keyword>
<keyword evidence="3" id="KW-1185">Reference proteome</keyword>
<evidence type="ECO:0000256" key="1">
    <source>
        <dbReference type="ARBA" id="ARBA00005446"/>
    </source>
</evidence>
<dbReference type="Gene3D" id="3.40.50.300">
    <property type="entry name" value="P-loop containing nucleotide triphosphate hydrolases"/>
    <property type="match status" value="1"/>
</dbReference>
<keyword evidence="2" id="KW-0547">Nucleotide-binding</keyword>
<dbReference type="Proteomes" id="UP000236333">
    <property type="component" value="Unassembled WGS sequence"/>
</dbReference>
<evidence type="ECO:0000313" key="2">
    <source>
        <dbReference type="EMBL" id="PNH02380.1"/>
    </source>
</evidence>
<keyword evidence="2" id="KW-0378">Hydrolase</keyword>
<accession>A0A2J7ZQ30</accession>
<dbReference type="GO" id="GO:0000724">
    <property type="term" value="P:double-strand break repair via homologous recombination"/>
    <property type="evidence" value="ECO:0007669"/>
    <property type="project" value="TreeGrafter"/>
</dbReference>
<gene>
    <name evidence="2" type="ORF">TSOC_011646</name>
</gene>
<dbReference type="GO" id="GO:0043138">
    <property type="term" value="F:3'-5' DNA helicase activity"/>
    <property type="evidence" value="ECO:0007669"/>
    <property type="project" value="TreeGrafter"/>
</dbReference>
<comment type="caution">
    <text evidence="2">The sequence shown here is derived from an EMBL/GenBank/DDBJ whole genome shotgun (WGS) entry which is preliminary data.</text>
</comment>
<organism evidence="2 3">
    <name type="scientific">Tetrabaena socialis</name>
    <dbReference type="NCBI Taxonomy" id="47790"/>
    <lineage>
        <taxon>Eukaryota</taxon>
        <taxon>Viridiplantae</taxon>
        <taxon>Chlorophyta</taxon>
        <taxon>core chlorophytes</taxon>
        <taxon>Chlorophyceae</taxon>
        <taxon>CS clade</taxon>
        <taxon>Chlamydomonadales</taxon>
        <taxon>Tetrabaenaceae</taxon>
        <taxon>Tetrabaena</taxon>
    </lineage>
</organism>
<dbReference type="GO" id="GO:0005634">
    <property type="term" value="C:nucleus"/>
    <property type="evidence" value="ECO:0007669"/>
    <property type="project" value="TreeGrafter"/>
</dbReference>
<keyword evidence="2" id="KW-0347">Helicase</keyword>
<name>A0A2J7ZQ30_9CHLO</name>
<dbReference type="GO" id="GO:0009378">
    <property type="term" value="F:four-way junction helicase activity"/>
    <property type="evidence" value="ECO:0007669"/>
    <property type="project" value="TreeGrafter"/>
</dbReference>
<dbReference type="OrthoDB" id="10261556at2759"/>
<dbReference type="PANTHER" id="PTHR13710">
    <property type="entry name" value="DNA HELICASE RECQ FAMILY MEMBER"/>
    <property type="match status" value="1"/>
</dbReference>
<protein>
    <submittedName>
        <fullName evidence="2">ATP-dependent DNA helicase recQ</fullName>
    </submittedName>
</protein>
<comment type="similarity">
    <text evidence="1">Belongs to the helicase family. RecQ subfamily.</text>
</comment>
<dbReference type="GO" id="GO:0005737">
    <property type="term" value="C:cytoplasm"/>
    <property type="evidence" value="ECO:0007669"/>
    <property type="project" value="TreeGrafter"/>
</dbReference>
<dbReference type="InterPro" id="IPR027417">
    <property type="entry name" value="P-loop_NTPase"/>
</dbReference>
<dbReference type="AlphaFoldDB" id="A0A2J7ZQ30"/>
<sequence length="187" mass="20367">MNETRGAIHMLLAPIDSALAGAARGSVKLLYVAPEKLLTPWLLAALRRLTISLWGHSFRPAYLRLGHVLRSVLRPRCVLGLTATATAPTAKEVAEVLGLAPGRVLREAPLRDNLRLRVLHMPGCTESGTSRAALLQLLRTELRDAASVLVYVGMQWQADEVARDLQSGSGIAASSYHAARRHLVRTR</sequence>
<proteinExistence type="inferred from homology"/>
<dbReference type="GO" id="GO:0005694">
    <property type="term" value="C:chromosome"/>
    <property type="evidence" value="ECO:0007669"/>
    <property type="project" value="TreeGrafter"/>
</dbReference>